<keyword evidence="2 5" id="KW-0808">Transferase</keyword>
<dbReference type="Proteomes" id="UP001277761">
    <property type="component" value="Unassembled WGS sequence"/>
</dbReference>
<dbReference type="InterPro" id="IPR028098">
    <property type="entry name" value="Glyco_trans_4-like_N"/>
</dbReference>
<proteinExistence type="predicted"/>
<dbReference type="EMBL" id="JAXAVX010000015">
    <property type="protein sequence ID" value="MDX8153490.1"/>
    <property type="molecule type" value="Genomic_DNA"/>
</dbReference>
<dbReference type="GO" id="GO:0016757">
    <property type="term" value="F:glycosyltransferase activity"/>
    <property type="evidence" value="ECO:0007669"/>
    <property type="project" value="UniProtKB-KW"/>
</dbReference>
<dbReference type="RefSeq" id="WP_319955640.1">
    <property type="nucleotide sequence ID" value="NZ_JAXAVX010000015.1"/>
</dbReference>
<dbReference type="SUPFAM" id="SSF53756">
    <property type="entry name" value="UDP-Glycosyltransferase/glycogen phosphorylase"/>
    <property type="match status" value="1"/>
</dbReference>
<evidence type="ECO:0000259" key="4">
    <source>
        <dbReference type="Pfam" id="PF13439"/>
    </source>
</evidence>
<evidence type="ECO:0000256" key="2">
    <source>
        <dbReference type="ARBA" id="ARBA00022679"/>
    </source>
</evidence>
<gene>
    <name evidence="5" type="ORF">SK069_17965</name>
</gene>
<feature type="domain" description="Glycosyltransferase subfamily 4-like N-terminal" evidence="4">
    <location>
        <begin position="16"/>
        <end position="175"/>
    </location>
</feature>
<protein>
    <submittedName>
        <fullName evidence="5">Glycosyltransferase</fullName>
        <ecNumber evidence="5">2.4.-.-</ecNumber>
    </submittedName>
</protein>
<sequence length="364" mass="38363">MSAGRVILLASTDRDGGAEQSLVRLYRGLADRGEDVLLVGRMPRWAEAGLPIHPVEIGPKWSRSTLGTSLRGARADRRAFLDAVAGEPVRAYHTVFKREQVLLTRALARRAPVVWSEQGQLPSTGVLGLAQARAYALASRHVAGIAAVSSLVVRSLPEPARSRARVVHNGIDLSRYRPADAESRREARAALGVTGEGPVLAWTGRVDASKRAALAVRVAEQLPDATLLVAGDGTELAAVREAASRLPGRVHVLGALSDPSPVYRAADAFLFTSDGRGEGLPTVLIEAAATGLPIVGMDDGGYDELVRDAGGVLCAPEPAAIAAAVRPFLQRPQPREAALAWARTCSVDAMVAAFAALLDETAPR</sequence>
<dbReference type="Pfam" id="PF13439">
    <property type="entry name" value="Glyco_transf_4"/>
    <property type="match status" value="1"/>
</dbReference>
<feature type="domain" description="Glycosyl transferase family 1" evidence="3">
    <location>
        <begin position="184"/>
        <end position="336"/>
    </location>
</feature>
<evidence type="ECO:0000256" key="1">
    <source>
        <dbReference type="ARBA" id="ARBA00022676"/>
    </source>
</evidence>
<dbReference type="PANTHER" id="PTHR45947">
    <property type="entry name" value="SULFOQUINOVOSYL TRANSFERASE SQD2"/>
    <property type="match status" value="1"/>
</dbReference>
<dbReference type="Pfam" id="PF00534">
    <property type="entry name" value="Glycos_transf_1"/>
    <property type="match status" value="1"/>
</dbReference>
<dbReference type="InterPro" id="IPR001296">
    <property type="entry name" value="Glyco_trans_1"/>
</dbReference>
<evidence type="ECO:0000259" key="3">
    <source>
        <dbReference type="Pfam" id="PF00534"/>
    </source>
</evidence>
<dbReference type="Gene3D" id="3.40.50.2000">
    <property type="entry name" value="Glycogen Phosphorylase B"/>
    <property type="match status" value="2"/>
</dbReference>
<keyword evidence="1 5" id="KW-0328">Glycosyltransferase</keyword>
<keyword evidence="6" id="KW-1185">Reference proteome</keyword>
<comment type="caution">
    <text evidence="5">The sequence shown here is derived from an EMBL/GenBank/DDBJ whole genome shotgun (WGS) entry which is preliminary data.</text>
</comment>
<dbReference type="InterPro" id="IPR050194">
    <property type="entry name" value="Glycosyltransferase_grp1"/>
</dbReference>
<organism evidence="5 6">
    <name type="scientific">Patulibacter brassicae</name>
    <dbReference type="NCBI Taxonomy" id="1705717"/>
    <lineage>
        <taxon>Bacteria</taxon>
        <taxon>Bacillati</taxon>
        <taxon>Actinomycetota</taxon>
        <taxon>Thermoleophilia</taxon>
        <taxon>Solirubrobacterales</taxon>
        <taxon>Patulibacteraceae</taxon>
        <taxon>Patulibacter</taxon>
    </lineage>
</organism>
<name>A0ABU4VNQ9_9ACTN</name>
<dbReference type="PANTHER" id="PTHR45947:SF3">
    <property type="entry name" value="SULFOQUINOVOSYL TRANSFERASE SQD2"/>
    <property type="match status" value="1"/>
</dbReference>
<accession>A0ABU4VNQ9</accession>
<reference evidence="5 6" key="1">
    <citation type="submission" date="2023-11" db="EMBL/GenBank/DDBJ databases">
        <authorList>
            <person name="Xu M."/>
            <person name="Jiang T."/>
        </authorList>
    </citation>
    <scope>NUCLEOTIDE SEQUENCE [LARGE SCALE GENOMIC DNA]</scope>
    <source>
        <strain evidence="5 6">SD</strain>
    </source>
</reference>
<evidence type="ECO:0000313" key="5">
    <source>
        <dbReference type="EMBL" id="MDX8153490.1"/>
    </source>
</evidence>
<dbReference type="EC" id="2.4.-.-" evidence="5"/>
<evidence type="ECO:0000313" key="6">
    <source>
        <dbReference type="Proteomes" id="UP001277761"/>
    </source>
</evidence>